<name>V5B8B4_TRYCR</name>
<keyword evidence="1" id="KW-0812">Transmembrane</keyword>
<reference evidence="2 3" key="1">
    <citation type="journal article" date="2014" name="Genome Announc.">
        <title>Trypanosoma cruzi Clone Dm28c Draft Genome Sequence.</title>
        <authorList>
            <person name="Grisard E.C."/>
            <person name="Teixeira S.M."/>
            <person name="de Almeida L.G."/>
            <person name="Stoco P.H."/>
            <person name="Gerber A.L."/>
            <person name="Talavera-Lopez C."/>
            <person name="Lima O.C."/>
            <person name="Andersson B."/>
            <person name="de Vasconcelos A.T."/>
        </authorList>
    </citation>
    <scope>NUCLEOTIDE SEQUENCE [LARGE SCALE GENOMIC DNA]</scope>
    <source>
        <strain evidence="2 3">Dm28c</strain>
    </source>
</reference>
<protein>
    <submittedName>
        <fullName evidence="2">Putative mucin-associated surface protein (MASP)</fullName>
    </submittedName>
</protein>
<gene>
    <name evidence="2" type="ORF">TCDM_11898</name>
</gene>
<organism evidence="2 3">
    <name type="scientific">Trypanosoma cruzi Dm28c</name>
    <dbReference type="NCBI Taxonomy" id="1416333"/>
    <lineage>
        <taxon>Eukaryota</taxon>
        <taxon>Discoba</taxon>
        <taxon>Euglenozoa</taxon>
        <taxon>Kinetoplastea</taxon>
        <taxon>Metakinetoplastina</taxon>
        <taxon>Trypanosomatida</taxon>
        <taxon>Trypanosomatidae</taxon>
        <taxon>Trypanosoma</taxon>
        <taxon>Schizotrypanum</taxon>
    </lineage>
</organism>
<sequence length="104" mass="11771">MQETHTPVCVDSFLCVDACTQESYCAASCFFCVFTVFLIADFLLFLIVFFCVVFLAGQLLRGCVLFFDLSLIPTASWCVCCYWWTVRCLAVCSGLVFSFTFTVR</sequence>
<evidence type="ECO:0000256" key="1">
    <source>
        <dbReference type="SAM" id="Phobius"/>
    </source>
</evidence>
<dbReference type="Proteomes" id="UP000017861">
    <property type="component" value="Unassembled WGS sequence"/>
</dbReference>
<comment type="caution">
    <text evidence="2">The sequence shown here is derived from an EMBL/GenBank/DDBJ whole genome shotgun (WGS) entry which is preliminary data.</text>
</comment>
<feature type="transmembrane region" description="Helical" evidence="1">
    <location>
        <begin position="33"/>
        <end position="56"/>
    </location>
</feature>
<dbReference type="AlphaFoldDB" id="V5B8B4"/>
<proteinExistence type="predicted"/>
<evidence type="ECO:0000313" key="2">
    <source>
        <dbReference type="EMBL" id="ESS60568.1"/>
    </source>
</evidence>
<accession>V5B8B4</accession>
<keyword evidence="1" id="KW-1133">Transmembrane helix</keyword>
<evidence type="ECO:0000313" key="3">
    <source>
        <dbReference type="Proteomes" id="UP000017861"/>
    </source>
</evidence>
<dbReference type="EMBL" id="AYLP01000444">
    <property type="protein sequence ID" value="ESS60568.1"/>
    <property type="molecule type" value="Genomic_DNA"/>
</dbReference>
<dbReference type="VEuPathDB" id="TriTrypDB:TCDM_11898"/>
<keyword evidence="1" id="KW-0472">Membrane</keyword>
<feature type="transmembrane region" description="Helical" evidence="1">
    <location>
        <begin position="63"/>
        <end position="85"/>
    </location>
</feature>